<reference evidence="3" key="1">
    <citation type="submission" date="2016-06" db="UniProtKB">
        <authorList>
            <consortium name="WormBaseParasite"/>
        </authorList>
    </citation>
    <scope>IDENTIFICATION</scope>
</reference>
<protein>
    <submittedName>
        <fullName evidence="1 3">Uncharacterized protein</fullName>
    </submittedName>
</protein>
<dbReference type="EMBL" id="UYRT01005059">
    <property type="protein sequence ID" value="VDK37836.1"/>
    <property type="molecule type" value="Genomic_DNA"/>
</dbReference>
<keyword evidence="2" id="KW-1185">Reference proteome</keyword>
<dbReference type="WBParaSite" id="GPUH_0000310501-mRNA-1">
    <property type="protein sequence ID" value="GPUH_0000310501-mRNA-1"/>
    <property type="gene ID" value="GPUH_0000310501"/>
</dbReference>
<evidence type="ECO:0000313" key="2">
    <source>
        <dbReference type="Proteomes" id="UP000271098"/>
    </source>
</evidence>
<dbReference type="AlphaFoldDB" id="A0A183D309"/>
<reference evidence="1 2" key="2">
    <citation type="submission" date="2018-11" db="EMBL/GenBank/DDBJ databases">
        <authorList>
            <consortium name="Pathogen Informatics"/>
        </authorList>
    </citation>
    <scope>NUCLEOTIDE SEQUENCE [LARGE SCALE GENOMIC DNA]</scope>
</reference>
<evidence type="ECO:0000313" key="1">
    <source>
        <dbReference type="EMBL" id="VDK37836.1"/>
    </source>
</evidence>
<proteinExistence type="predicted"/>
<dbReference type="Proteomes" id="UP000271098">
    <property type="component" value="Unassembled WGS sequence"/>
</dbReference>
<accession>A0A183D309</accession>
<gene>
    <name evidence="1" type="ORF">GPUH_LOCUS3100</name>
</gene>
<organism evidence="3">
    <name type="scientific">Gongylonema pulchrum</name>
    <dbReference type="NCBI Taxonomy" id="637853"/>
    <lineage>
        <taxon>Eukaryota</taxon>
        <taxon>Metazoa</taxon>
        <taxon>Ecdysozoa</taxon>
        <taxon>Nematoda</taxon>
        <taxon>Chromadorea</taxon>
        <taxon>Rhabditida</taxon>
        <taxon>Spirurina</taxon>
        <taxon>Spiruromorpha</taxon>
        <taxon>Spiruroidea</taxon>
        <taxon>Gongylonematidae</taxon>
        <taxon>Gongylonema</taxon>
    </lineage>
</organism>
<sequence>MLPFVSEHSQRHPLESGRTVTAAALALSRKTPSSLRINQKHLQAEFGIAYMKAMTKENMQSRSSYTTRDSSSTERLSAACVEFETVNRRLFYFAELDGFEN</sequence>
<name>A0A183D309_9BILA</name>
<evidence type="ECO:0000313" key="3">
    <source>
        <dbReference type="WBParaSite" id="GPUH_0000310501-mRNA-1"/>
    </source>
</evidence>